<proteinExistence type="predicted"/>
<dbReference type="AlphaFoldDB" id="A0AAW2ETZ4"/>
<name>A0AAW2ETZ4_9HYME</name>
<reference evidence="1 2" key="1">
    <citation type="submission" date="2023-03" db="EMBL/GenBank/DDBJ databases">
        <title>High recombination rates correlate with genetic variation in Cardiocondyla obscurior ants.</title>
        <authorList>
            <person name="Errbii M."/>
        </authorList>
    </citation>
    <scope>NUCLEOTIDE SEQUENCE [LARGE SCALE GENOMIC DNA]</scope>
    <source>
        <strain evidence="1">Alpha-2009</strain>
        <tissue evidence="1">Whole body</tissue>
    </source>
</reference>
<protein>
    <submittedName>
        <fullName evidence="1">Uncharacterized protein</fullName>
    </submittedName>
</protein>
<accession>A0AAW2ETZ4</accession>
<evidence type="ECO:0000313" key="2">
    <source>
        <dbReference type="Proteomes" id="UP001430953"/>
    </source>
</evidence>
<organism evidence="1 2">
    <name type="scientific">Cardiocondyla obscurior</name>
    <dbReference type="NCBI Taxonomy" id="286306"/>
    <lineage>
        <taxon>Eukaryota</taxon>
        <taxon>Metazoa</taxon>
        <taxon>Ecdysozoa</taxon>
        <taxon>Arthropoda</taxon>
        <taxon>Hexapoda</taxon>
        <taxon>Insecta</taxon>
        <taxon>Pterygota</taxon>
        <taxon>Neoptera</taxon>
        <taxon>Endopterygota</taxon>
        <taxon>Hymenoptera</taxon>
        <taxon>Apocrita</taxon>
        <taxon>Aculeata</taxon>
        <taxon>Formicoidea</taxon>
        <taxon>Formicidae</taxon>
        <taxon>Myrmicinae</taxon>
        <taxon>Cardiocondyla</taxon>
    </lineage>
</organism>
<comment type="caution">
    <text evidence="1">The sequence shown here is derived from an EMBL/GenBank/DDBJ whole genome shotgun (WGS) entry which is preliminary data.</text>
</comment>
<dbReference type="Proteomes" id="UP001430953">
    <property type="component" value="Unassembled WGS sequence"/>
</dbReference>
<sequence>MNEWRKRKAREKRKKERESWRIKAKKTYRWWLFGACSYRVWRTCRSCERAPPRGRRMPGSRRRTSLVVLLPTKPN</sequence>
<dbReference type="EMBL" id="JADYXP020000018">
    <property type="protein sequence ID" value="KAL0105851.1"/>
    <property type="molecule type" value="Genomic_DNA"/>
</dbReference>
<gene>
    <name evidence="1" type="ORF">PUN28_015934</name>
</gene>
<keyword evidence="2" id="KW-1185">Reference proteome</keyword>
<evidence type="ECO:0000313" key="1">
    <source>
        <dbReference type="EMBL" id="KAL0105851.1"/>
    </source>
</evidence>